<dbReference type="GO" id="GO:0003677">
    <property type="term" value="F:DNA binding"/>
    <property type="evidence" value="ECO:0007669"/>
    <property type="project" value="UniProtKB-KW"/>
</dbReference>
<name>A0A1H0MRX3_9ACTN</name>
<keyword evidence="1" id="KW-0805">Transcription regulation</keyword>
<evidence type="ECO:0000313" key="7">
    <source>
        <dbReference type="Proteomes" id="UP000199341"/>
    </source>
</evidence>
<dbReference type="SUPFAM" id="SSF46785">
    <property type="entry name" value="Winged helix' DNA-binding domain"/>
    <property type="match status" value="1"/>
</dbReference>
<dbReference type="OrthoDB" id="3864082at2"/>
<dbReference type="PANTHER" id="PTHR43537">
    <property type="entry name" value="TRANSCRIPTIONAL REGULATOR, GNTR FAMILY"/>
    <property type="match status" value="1"/>
</dbReference>
<dbReference type="InterPro" id="IPR036388">
    <property type="entry name" value="WH-like_DNA-bd_sf"/>
</dbReference>
<gene>
    <name evidence="6" type="ORF">SAMN05216259_11367</name>
</gene>
<dbReference type="SMART" id="SM00895">
    <property type="entry name" value="FCD"/>
    <property type="match status" value="1"/>
</dbReference>
<dbReference type="InterPro" id="IPR036390">
    <property type="entry name" value="WH_DNA-bd_sf"/>
</dbReference>
<reference evidence="6 7" key="1">
    <citation type="submission" date="2016-10" db="EMBL/GenBank/DDBJ databases">
        <authorList>
            <person name="de Groot N.N."/>
        </authorList>
    </citation>
    <scope>NUCLEOTIDE SEQUENCE [LARGE SCALE GENOMIC DNA]</scope>
    <source>
        <strain evidence="6 7">CGMCC 4.2022</strain>
    </source>
</reference>
<dbReference type="Gene3D" id="1.20.120.530">
    <property type="entry name" value="GntR ligand-binding domain-like"/>
    <property type="match status" value="1"/>
</dbReference>
<dbReference type="CDD" id="cd07377">
    <property type="entry name" value="WHTH_GntR"/>
    <property type="match status" value="1"/>
</dbReference>
<feature type="domain" description="HTH gntR-type" evidence="5">
    <location>
        <begin position="26"/>
        <end position="93"/>
    </location>
</feature>
<dbReference type="Pfam" id="PF07729">
    <property type="entry name" value="FCD"/>
    <property type="match status" value="1"/>
</dbReference>
<organism evidence="6 7">
    <name type="scientific">Actinacidiphila guanduensis</name>
    <dbReference type="NCBI Taxonomy" id="310781"/>
    <lineage>
        <taxon>Bacteria</taxon>
        <taxon>Bacillati</taxon>
        <taxon>Actinomycetota</taxon>
        <taxon>Actinomycetes</taxon>
        <taxon>Kitasatosporales</taxon>
        <taxon>Streptomycetaceae</taxon>
        <taxon>Actinacidiphila</taxon>
    </lineage>
</organism>
<evidence type="ECO:0000256" key="1">
    <source>
        <dbReference type="ARBA" id="ARBA00023015"/>
    </source>
</evidence>
<dbReference type="GO" id="GO:0003700">
    <property type="term" value="F:DNA-binding transcription factor activity"/>
    <property type="evidence" value="ECO:0007669"/>
    <property type="project" value="InterPro"/>
</dbReference>
<dbReference type="PANTHER" id="PTHR43537:SF45">
    <property type="entry name" value="GNTR FAMILY REGULATORY PROTEIN"/>
    <property type="match status" value="1"/>
</dbReference>
<dbReference type="Gene3D" id="1.10.10.10">
    <property type="entry name" value="Winged helix-like DNA-binding domain superfamily/Winged helix DNA-binding domain"/>
    <property type="match status" value="1"/>
</dbReference>
<keyword evidence="7" id="KW-1185">Reference proteome</keyword>
<feature type="region of interest" description="Disordered" evidence="4">
    <location>
        <begin position="1"/>
        <end position="22"/>
    </location>
</feature>
<sequence length="237" mass="25238">MTGTAGPGPAPASGPEPGLRALGRRETLRERVRDALRAAVISGELEPGAVYSAPALGTRFGVSPTPVREAMLDLAKEGLVVAQPNKGFRITEVSEQDLDDIAAVRLLIEPPTVRDCTALIPEADLPHLRDLAQAIVDAVDRGDLVGYIRADHVFHLALLGYSGNRHLVEVVSGLRSRTRLLGLAPLLHSGRLGRSAAEHHELMDLVEARDATGAEELMRRHIGHVRGLWAGGGKAAP</sequence>
<accession>A0A1H0MRX3</accession>
<evidence type="ECO:0000313" key="6">
    <source>
        <dbReference type="EMBL" id="SDO83056.1"/>
    </source>
</evidence>
<dbReference type="InterPro" id="IPR011711">
    <property type="entry name" value="GntR_C"/>
</dbReference>
<dbReference type="InterPro" id="IPR000524">
    <property type="entry name" value="Tscrpt_reg_HTH_GntR"/>
</dbReference>
<evidence type="ECO:0000256" key="2">
    <source>
        <dbReference type="ARBA" id="ARBA00023125"/>
    </source>
</evidence>
<dbReference type="Pfam" id="PF00392">
    <property type="entry name" value="GntR"/>
    <property type="match status" value="1"/>
</dbReference>
<dbReference type="InterPro" id="IPR008920">
    <property type="entry name" value="TF_FadR/GntR_C"/>
</dbReference>
<evidence type="ECO:0000256" key="3">
    <source>
        <dbReference type="ARBA" id="ARBA00023163"/>
    </source>
</evidence>
<dbReference type="SUPFAM" id="SSF48008">
    <property type="entry name" value="GntR ligand-binding domain-like"/>
    <property type="match status" value="1"/>
</dbReference>
<keyword evidence="3" id="KW-0804">Transcription</keyword>
<dbReference type="AlphaFoldDB" id="A0A1H0MRX3"/>
<evidence type="ECO:0000259" key="5">
    <source>
        <dbReference type="PROSITE" id="PS50949"/>
    </source>
</evidence>
<dbReference type="EMBL" id="FNIE01000013">
    <property type="protein sequence ID" value="SDO83056.1"/>
    <property type="molecule type" value="Genomic_DNA"/>
</dbReference>
<proteinExistence type="predicted"/>
<protein>
    <submittedName>
        <fullName evidence="6">DNA-binding transcriptional regulator, GntR family</fullName>
    </submittedName>
</protein>
<dbReference type="PROSITE" id="PS50949">
    <property type="entry name" value="HTH_GNTR"/>
    <property type="match status" value="1"/>
</dbReference>
<dbReference type="RefSeq" id="WP_093787046.1">
    <property type="nucleotide sequence ID" value="NZ_FNIE01000013.1"/>
</dbReference>
<dbReference type="Proteomes" id="UP000199341">
    <property type="component" value="Unassembled WGS sequence"/>
</dbReference>
<dbReference type="STRING" id="310781.SAMN05216259_11367"/>
<evidence type="ECO:0000256" key="4">
    <source>
        <dbReference type="SAM" id="MobiDB-lite"/>
    </source>
</evidence>
<dbReference type="SMART" id="SM00345">
    <property type="entry name" value="HTH_GNTR"/>
    <property type="match status" value="1"/>
</dbReference>
<keyword evidence="2 6" id="KW-0238">DNA-binding</keyword>